<feature type="transmembrane region" description="Helical" evidence="8">
    <location>
        <begin position="136"/>
        <end position="164"/>
    </location>
</feature>
<feature type="transmembrane region" description="Helical" evidence="8">
    <location>
        <begin position="279"/>
        <end position="299"/>
    </location>
</feature>
<dbReference type="InterPro" id="IPR024528">
    <property type="entry name" value="ThrE_2"/>
</dbReference>
<feature type="transmembrane region" description="Helical" evidence="8">
    <location>
        <begin position="203"/>
        <end position="227"/>
    </location>
</feature>
<sequence>MNSDTPDPREPHLVLDLALRAGEVLLSGGAGASSVTATCTQIAEAGGLHRVECDITYTSLSLSGHPSPDDVAPVTSMRLVHQREIDYTRVTAVHNVVSGFLAGRFGRAEATRRLDAVATSRHPYPRAVVTAARATLAASVAVLLGAGPVVTGAAFAATVLIDLANGVLGRAGVPTFYQNALGGAIATATAVALVTAGTGIHPALVVAGGIVLLLPGVTLVGAVQDAITGFYVTASARTFETFLLTAGIISGVAATLSVAVRLGLPVRIGDPPLPGLDRIPWQLLAAAVVSASFAVANFAPRRTVPTAGLAGAVGWAVFVTVDWLRLPPALASATAAVVIGVGALLFAHRQQVPTLVYVAGGIIPLLPGLAIYRGLRHLAEGDMLAGVSLLGQAVSTGLALAAGAILGEFLAQAVGRTDARLLRRLAGLRPAGPPRWRRRPPDRTAGGRSRSSAP</sequence>
<evidence type="ECO:0000256" key="2">
    <source>
        <dbReference type="ARBA" id="ARBA00022475"/>
    </source>
</evidence>
<dbReference type="Pfam" id="PF12821">
    <property type="entry name" value="ThrE_2"/>
    <property type="match status" value="1"/>
</dbReference>
<feature type="transmembrane region" description="Helical" evidence="8">
    <location>
        <begin position="306"/>
        <end position="324"/>
    </location>
</feature>
<gene>
    <name evidence="11" type="ORF">GCM10010531_00340</name>
</gene>
<evidence type="ECO:0000256" key="7">
    <source>
        <dbReference type="SAM" id="MobiDB-lite"/>
    </source>
</evidence>
<feature type="transmembrane region" description="Helical" evidence="8">
    <location>
        <begin position="330"/>
        <end position="347"/>
    </location>
</feature>
<feature type="region of interest" description="Disordered" evidence="7">
    <location>
        <begin position="432"/>
        <end position="454"/>
    </location>
</feature>
<feature type="transmembrane region" description="Helical" evidence="8">
    <location>
        <begin position="354"/>
        <end position="372"/>
    </location>
</feature>
<accession>A0ABP6NPR4</accession>
<organism evidence="11 12">
    <name type="scientific">Blastococcus jejuensis</name>
    <dbReference type="NCBI Taxonomy" id="351224"/>
    <lineage>
        <taxon>Bacteria</taxon>
        <taxon>Bacillati</taxon>
        <taxon>Actinomycetota</taxon>
        <taxon>Actinomycetes</taxon>
        <taxon>Geodermatophilales</taxon>
        <taxon>Geodermatophilaceae</taxon>
        <taxon>Blastococcus</taxon>
    </lineage>
</organism>
<evidence type="ECO:0000256" key="4">
    <source>
        <dbReference type="ARBA" id="ARBA00022989"/>
    </source>
</evidence>
<evidence type="ECO:0000313" key="12">
    <source>
        <dbReference type="Proteomes" id="UP001499924"/>
    </source>
</evidence>
<keyword evidence="2" id="KW-1003">Cell membrane</keyword>
<dbReference type="Proteomes" id="UP001499924">
    <property type="component" value="Unassembled WGS sequence"/>
</dbReference>
<keyword evidence="3 8" id="KW-0812">Transmembrane</keyword>
<dbReference type="EMBL" id="BAAAVV010000001">
    <property type="protein sequence ID" value="GAA3153392.1"/>
    <property type="molecule type" value="Genomic_DNA"/>
</dbReference>
<evidence type="ECO:0000256" key="6">
    <source>
        <dbReference type="ARBA" id="ARBA00034125"/>
    </source>
</evidence>
<feature type="domain" description="Threonine/serine exporter-like N-terminal" evidence="9">
    <location>
        <begin position="16"/>
        <end position="258"/>
    </location>
</feature>
<evidence type="ECO:0000259" key="10">
    <source>
        <dbReference type="Pfam" id="PF12821"/>
    </source>
</evidence>
<reference evidence="12" key="1">
    <citation type="journal article" date="2019" name="Int. J. Syst. Evol. Microbiol.">
        <title>The Global Catalogue of Microorganisms (GCM) 10K type strain sequencing project: providing services to taxonomists for standard genome sequencing and annotation.</title>
        <authorList>
            <consortium name="The Broad Institute Genomics Platform"/>
            <consortium name="The Broad Institute Genome Sequencing Center for Infectious Disease"/>
            <person name="Wu L."/>
            <person name="Ma J."/>
        </authorList>
    </citation>
    <scope>NUCLEOTIDE SEQUENCE [LARGE SCALE GENOMIC DNA]</scope>
    <source>
        <strain evidence="12">JCM 15614</strain>
    </source>
</reference>
<dbReference type="InterPro" id="IPR050539">
    <property type="entry name" value="ThrE_Dicarb/AminoAcid_Exp"/>
</dbReference>
<keyword evidence="4 8" id="KW-1133">Transmembrane helix</keyword>
<dbReference type="PANTHER" id="PTHR34390">
    <property type="entry name" value="UPF0442 PROTEIN YJJB-RELATED"/>
    <property type="match status" value="1"/>
</dbReference>
<name>A0ABP6NPR4_9ACTN</name>
<evidence type="ECO:0000259" key="9">
    <source>
        <dbReference type="Pfam" id="PF06738"/>
    </source>
</evidence>
<feature type="transmembrane region" description="Helical" evidence="8">
    <location>
        <begin position="239"/>
        <end position="259"/>
    </location>
</feature>
<dbReference type="InterPro" id="IPR010619">
    <property type="entry name" value="ThrE-like_N"/>
</dbReference>
<protein>
    <submittedName>
        <fullName evidence="11">Threonine/serine exporter family protein</fullName>
    </submittedName>
</protein>
<comment type="similarity">
    <text evidence="6">Belongs to the ThrE exporter (TC 2.A.79) family.</text>
</comment>
<evidence type="ECO:0000256" key="5">
    <source>
        <dbReference type="ARBA" id="ARBA00023136"/>
    </source>
</evidence>
<evidence type="ECO:0000313" key="11">
    <source>
        <dbReference type="EMBL" id="GAA3153392.1"/>
    </source>
</evidence>
<evidence type="ECO:0000256" key="3">
    <source>
        <dbReference type="ARBA" id="ARBA00022692"/>
    </source>
</evidence>
<comment type="caution">
    <text evidence="11">The sequence shown here is derived from an EMBL/GenBank/DDBJ whole genome shotgun (WGS) entry which is preliminary data.</text>
</comment>
<dbReference type="Pfam" id="PF06738">
    <property type="entry name" value="ThrE"/>
    <property type="match status" value="1"/>
</dbReference>
<dbReference type="RefSeq" id="WP_344686458.1">
    <property type="nucleotide sequence ID" value="NZ_BAAAVV010000001.1"/>
</dbReference>
<feature type="transmembrane region" description="Helical" evidence="8">
    <location>
        <begin position="392"/>
        <end position="414"/>
    </location>
</feature>
<evidence type="ECO:0000256" key="1">
    <source>
        <dbReference type="ARBA" id="ARBA00004651"/>
    </source>
</evidence>
<evidence type="ECO:0000256" key="8">
    <source>
        <dbReference type="SAM" id="Phobius"/>
    </source>
</evidence>
<feature type="domain" description="Threonine/Serine exporter ThrE" evidence="10">
    <location>
        <begin position="282"/>
        <end position="408"/>
    </location>
</feature>
<keyword evidence="12" id="KW-1185">Reference proteome</keyword>
<comment type="subcellular location">
    <subcellularLocation>
        <location evidence="1">Cell membrane</location>
        <topology evidence="1">Multi-pass membrane protein</topology>
    </subcellularLocation>
</comment>
<proteinExistence type="inferred from homology"/>
<keyword evidence="5 8" id="KW-0472">Membrane</keyword>